<accession>A0ABR7LH73</accession>
<dbReference type="InterPro" id="IPR011008">
    <property type="entry name" value="Dimeric_a/b-barrel"/>
</dbReference>
<evidence type="ECO:0000313" key="4">
    <source>
        <dbReference type="Proteomes" id="UP000805614"/>
    </source>
</evidence>
<dbReference type="RefSeq" id="WP_187240877.1">
    <property type="nucleotide sequence ID" value="NZ_BAAAOK010000015.1"/>
</dbReference>
<sequence>MKYMLLIYSSPQTWDALSQEDRDRMVREHSALYEELVESGEWVGGNILADRSRTKSVRIRGGERMVVDGPYLEAKEHLAGYDLVECDSMERALEIAARIPDASVCGVEVRPIMDPGGLEM</sequence>
<dbReference type="Gene3D" id="3.30.70.1060">
    <property type="entry name" value="Dimeric alpha+beta barrel"/>
    <property type="match status" value="1"/>
</dbReference>
<comment type="similarity">
    <text evidence="1">Belongs to the YciI family.</text>
</comment>
<comment type="caution">
    <text evidence="3">The sequence shown here is derived from an EMBL/GenBank/DDBJ whole genome shotgun (WGS) entry which is preliminary data.</text>
</comment>
<dbReference type="InterPro" id="IPR005545">
    <property type="entry name" value="YCII"/>
</dbReference>
<dbReference type="EMBL" id="JABVEC010000001">
    <property type="protein sequence ID" value="MBC6463949.1"/>
    <property type="molecule type" value="Genomic_DNA"/>
</dbReference>
<dbReference type="PANTHER" id="PTHR35174:SF3">
    <property type="entry name" value="BLL7171 PROTEIN"/>
    <property type="match status" value="1"/>
</dbReference>
<protein>
    <submittedName>
        <fullName evidence="3">YciI family protein</fullName>
    </submittedName>
</protein>
<keyword evidence="4" id="KW-1185">Reference proteome</keyword>
<evidence type="ECO:0000313" key="3">
    <source>
        <dbReference type="EMBL" id="MBC6463949.1"/>
    </source>
</evidence>
<name>A0ABR7LH73_9ACTN</name>
<reference evidence="3 4" key="1">
    <citation type="submission" date="2020-06" db="EMBL/GenBank/DDBJ databases">
        <title>Actinomadura xiongansis sp. nov., isolated from soil of Baiyangdian.</title>
        <authorList>
            <person name="Zhang X."/>
        </authorList>
    </citation>
    <scope>NUCLEOTIDE SEQUENCE [LARGE SCALE GENOMIC DNA]</scope>
    <source>
        <strain evidence="3 4">HBUM206468</strain>
    </source>
</reference>
<evidence type="ECO:0000256" key="1">
    <source>
        <dbReference type="ARBA" id="ARBA00007689"/>
    </source>
</evidence>
<dbReference type="SUPFAM" id="SSF54909">
    <property type="entry name" value="Dimeric alpha+beta barrel"/>
    <property type="match status" value="1"/>
</dbReference>
<organism evidence="3 4">
    <name type="scientific">Actinomadura alba</name>
    <dbReference type="NCBI Taxonomy" id="406431"/>
    <lineage>
        <taxon>Bacteria</taxon>
        <taxon>Bacillati</taxon>
        <taxon>Actinomycetota</taxon>
        <taxon>Actinomycetes</taxon>
        <taxon>Streptosporangiales</taxon>
        <taxon>Thermomonosporaceae</taxon>
        <taxon>Actinomadura</taxon>
    </lineage>
</organism>
<dbReference type="PANTHER" id="PTHR35174">
    <property type="entry name" value="BLL7171 PROTEIN-RELATED"/>
    <property type="match status" value="1"/>
</dbReference>
<gene>
    <name evidence="3" type="ORF">HKK74_00325</name>
</gene>
<feature type="domain" description="YCII-related" evidence="2">
    <location>
        <begin position="1"/>
        <end position="114"/>
    </location>
</feature>
<dbReference type="Pfam" id="PF03795">
    <property type="entry name" value="YCII"/>
    <property type="match status" value="1"/>
</dbReference>
<proteinExistence type="inferred from homology"/>
<evidence type="ECO:0000259" key="2">
    <source>
        <dbReference type="Pfam" id="PF03795"/>
    </source>
</evidence>
<dbReference type="Proteomes" id="UP000805614">
    <property type="component" value="Unassembled WGS sequence"/>
</dbReference>